<dbReference type="OrthoDB" id="249932at2759"/>
<dbReference type="AlphaFoldDB" id="A0A6J2TRD5"/>
<evidence type="ECO:0000313" key="11">
    <source>
        <dbReference type="RefSeq" id="XP_030378075.1"/>
    </source>
</evidence>
<dbReference type="GO" id="GO:0003724">
    <property type="term" value="F:RNA helicase activity"/>
    <property type="evidence" value="ECO:0007669"/>
    <property type="project" value="UniProtKB-EC"/>
</dbReference>
<comment type="catalytic activity">
    <reaction evidence="7">
        <text>ATP + H2O = ADP + phosphate + H(+)</text>
        <dbReference type="Rhea" id="RHEA:13065"/>
        <dbReference type="ChEBI" id="CHEBI:15377"/>
        <dbReference type="ChEBI" id="CHEBI:15378"/>
        <dbReference type="ChEBI" id="CHEBI:30616"/>
        <dbReference type="ChEBI" id="CHEBI:43474"/>
        <dbReference type="ChEBI" id="CHEBI:456216"/>
        <dbReference type="EC" id="3.6.4.13"/>
    </reaction>
</comment>
<evidence type="ECO:0000256" key="6">
    <source>
        <dbReference type="ARBA" id="ARBA00022840"/>
    </source>
</evidence>
<feature type="region of interest" description="Disordered" evidence="8">
    <location>
        <begin position="893"/>
        <end position="925"/>
    </location>
</feature>
<dbReference type="SUPFAM" id="SSF52540">
    <property type="entry name" value="P-loop containing nucleoside triphosphate hydrolases"/>
    <property type="match status" value="2"/>
</dbReference>
<keyword evidence="5 11" id="KW-0347">Helicase</keyword>
<evidence type="ECO:0000256" key="8">
    <source>
        <dbReference type="SAM" id="MobiDB-lite"/>
    </source>
</evidence>
<dbReference type="EC" id="3.6.4.13" evidence="1"/>
<reference evidence="11" key="1">
    <citation type="submission" date="2025-08" db="UniProtKB">
        <authorList>
            <consortium name="RefSeq"/>
        </authorList>
    </citation>
    <scope>IDENTIFICATION</scope>
    <source>
        <strain evidence="11">11010-0011.00</strain>
        <tissue evidence="11">Whole body</tissue>
    </source>
</reference>
<evidence type="ECO:0000256" key="7">
    <source>
        <dbReference type="ARBA" id="ARBA00047984"/>
    </source>
</evidence>
<evidence type="ECO:0000256" key="5">
    <source>
        <dbReference type="ARBA" id="ARBA00022806"/>
    </source>
</evidence>
<dbReference type="Gene3D" id="3.40.50.300">
    <property type="entry name" value="P-loop containing nucleotide triphosphate hydrolases"/>
    <property type="match status" value="2"/>
</dbReference>
<dbReference type="CTD" id="40512"/>
<dbReference type="InterPro" id="IPR027417">
    <property type="entry name" value="P-loop_NTPase"/>
</dbReference>
<evidence type="ECO:0000256" key="3">
    <source>
        <dbReference type="ARBA" id="ARBA00022741"/>
    </source>
</evidence>
<dbReference type="PANTHER" id="PTHR22655">
    <property type="entry name" value="ATP-DEPENDENT RNA HELICASE TDRD12-RELATED"/>
    <property type="match status" value="1"/>
</dbReference>
<dbReference type="Proteomes" id="UP000504634">
    <property type="component" value="Unplaced"/>
</dbReference>
<protein>
    <recommendedName>
        <fullName evidence="1">RNA helicase</fullName>
        <ecNumber evidence="1">3.6.4.13</ecNumber>
    </recommendedName>
</protein>
<keyword evidence="3" id="KW-0547">Nucleotide-binding</keyword>
<evidence type="ECO:0000256" key="2">
    <source>
        <dbReference type="ARBA" id="ARBA00022737"/>
    </source>
</evidence>
<evidence type="ECO:0000313" key="10">
    <source>
        <dbReference type="Proteomes" id="UP000504634"/>
    </source>
</evidence>
<dbReference type="Pfam" id="PF00270">
    <property type="entry name" value="DEAD"/>
    <property type="match status" value="1"/>
</dbReference>
<dbReference type="GO" id="GO:0005524">
    <property type="term" value="F:ATP binding"/>
    <property type="evidence" value="ECO:0007669"/>
    <property type="project" value="UniProtKB-KW"/>
</dbReference>
<accession>A0A6J2TRD5</accession>
<keyword evidence="4" id="KW-0378">Hydrolase</keyword>
<gene>
    <name evidence="11" type="primary">LOC115626759</name>
</gene>
<dbReference type="PANTHER" id="PTHR22655:SF2">
    <property type="entry name" value="ATP-DEPENDENT RNA HELICASE TDRD12-RELATED"/>
    <property type="match status" value="1"/>
</dbReference>
<name>A0A6J2TRD5_DROLE</name>
<feature type="compositionally biased region" description="Basic and acidic residues" evidence="8">
    <location>
        <begin position="775"/>
        <end position="785"/>
    </location>
</feature>
<keyword evidence="6" id="KW-0067">ATP-binding</keyword>
<organism evidence="10 11">
    <name type="scientific">Drosophila lebanonensis</name>
    <name type="common">Fruit fly</name>
    <name type="synonym">Scaptodrosophila lebanonensis</name>
    <dbReference type="NCBI Taxonomy" id="7225"/>
    <lineage>
        <taxon>Eukaryota</taxon>
        <taxon>Metazoa</taxon>
        <taxon>Ecdysozoa</taxon>
        <taxon>Arthropoda</taxon>
        <taxon>Hexapoda</taxon>
        <taxon>Insecta</taxon>
        <taxon>Pterygota</taxon>
        <taxon>Neoptera</taxon>
        <taxon>Endopterygota</taxon>
        <taxon>Diptera</taxon>
        <taxon>Brachycera</taxon>
        <taxon>Muscomorpha</taxon>
        <taxon>Ephydroidea</taxon>
        <taxon>Drosophilidae</taxon>
        <taxon>Scaptodrosophila</taxon>
    </lineage>
</organism>
<proteinExistence type="predicted"/>
<dbReference type="RefSeq" id="XP_030378075.1">
    <property type="nucleotide sequence ID" value="XM_030522215.1"/>
</dbReference>
<feature type="domain" description="DEAD/DEAH-box helicase" evidence="9">
    <location>
        <begin position="85"/>
        <end position="256"/>
    </location>
</feature>
<feature type="region of interest" description="Disordered" evidence="8">
    <location>
        <begin position="773"/>
        <end position="820"/>
    </location>
</feature>
<evidence type="ECO:0000256" key="4">
    <source>
        <dbReference type="ARBA" id="ARBA00022801"/>
    </source>
</evidence>
<evidence type="ECO:0000259" key="9">
    <source>
        <dbReference type="Pfam" id="PF00270"/>
    </source>
</evidence>
<keyword evidence="2" id="KW-0677">Repeat</keyword>
<sequence length="1228" mass="141083">MSKTSVALSDKRSMMWKNDNVDHFNSKPVIAFDLERPLTSLKISDFAVAYSQHDVRPARHMSDVRLLPGIMQNMNDLDFTQLLRLQSYAWPHLIGGIDNGAIITSAPCSGRSMCYIPPLCQAVVTSMTEIASPWVGPLALAVVPGLQRVAKVASQCCSLLNKMPMPNPFSTIILTVPSAYEDNFFQRLWNGVGCLICTPNQYLWLLHNYGEVIQFRRLSFVALDDVDLIDSSQLEQVYSHLLETTRTCRPQMVMTSQSYLPTMLPKLLAFNDHPMLLFGDELEAALYGGARIKICMVKSESKPKEVLRILKERQPNRMRTVVFCNIDSETKKLVSELERNSYKCIPYYLDISLNTLELMKDWIENTRGAVLICTGCCPDINLRGVHTIIHYEVSESYSMFKERHLLFLHNCKNPLYPFKSKTSGLSLQSVVLLDESNNEQLPRLVDFMRRHKYTLDECVVQLSNRIQNEKQRKKDNEPALCTHLMTHGVCDNVQCEWRHELREYDNLPANLPNDGDIKVDIVRVYSPVHFCVRLLEHLPQDGTWKEQKHLYNMGKMELRLQIHFSNLENQQCFWPPQAKKICILHSPNGFERVRILNVASIKHINLACTDLEVQVQALDVDRRIVSTTSGQLYVCPPDLINLPPLAIDLRLVGLVPETNELSFFEKDGYIVRDWLNNLTMEHFMQAKIVFALSHTIFVRTIKAMTYAPAMKVHIDILNVRQRLLNERLVKYSPQTETMLLDFLVGQIDEVENGSSSSETFYDFDDASFDEQQEIGSHKRTEKSEPFADLIEQTPQQIDTSTNSSKLSRQKTAEPASPLNKLQHRLKQEYGRLQQNSVGGEEIPSAEMAAKGEQLKQITGEEDIICEHQKDKSEQKASLVESIEAVVDETLNEFSDKSEQSFGSDNNNLNQPDKINGRKIKTNSEPSPDIIKWNHQQIDTSHQKTTVRAEPLNILQTILQKAYGRSQQTSLGGEEIQSPEMAAKAEQNEEDDQLDMYEEKANVLEFFEAVVNGMSKKLGDYNNNLHQQQKRTVRKSKISTEQLHRKLKSKKHAKTLHTLDYFPRPEKLPPGCGYPEVFYYQTRKTLELQVLLPEDKIRYTCTLQTCGKICFSTMDYEPKKLSFAISTECVGHFSKLDHHMKGRTVYMSVHKSMIITYPLPFKYYKFMKPGFGHLDNDVVRWKDHNNPFQLYLEPEYIHRQQSGDDFESDTEEWLDPTIETAKEYFDGDV</sequence>
<dbReference type="GO" id="GO:0016787">
    <property type="term" value="F:hydrolase activity"/>
    <property type="evidence" value="ECO:0007669"/>
    <property type="project" value="UniProtKB-KW"/>
</dbReference>
<dbReference type="GeneID" id="115626759"/>
<dbReference type="GO" id="GO:0003676">
    <property type="term" value="F:nucleic acid binding"/>
    <property type="evidence" value="ECO:0007669"/>
    <property type="project" value="InterPro"/>
</dbReference>
<dbReference type="InterPro" id="IPR011545">
    <property type="entry name" value="DEAD/DEAH_box_helicase_dom"/>
</dbReference>
<evidence type="ECO:0000256" key="1">
    <source>
        <dbReference type="ARBA" id="ARBA00012552"/>
    </source>
</evidence>
<feature type="compositionally biased region" description="Polar residues" evidence="8">
    <location>
        <begin position="899"/>
        <end position="912"/>
    </location>
</feature>
<keyword evidence="10" id="KW-1185">Reference proteome</keyword>
<feature type="compositionally biased region" description="Polar residues" evidence="8">
    <location>
        <begin position="792"/>
        <end position="806"/>
    </location>
</feature>
<dbReference type="GO" id="GO:0042078">
    <property type="term" value="P:germ-line stem cell division"/>
    <property type="evidence" value="ECO:0007669"/>
    <property type="project" value="TreeGrafter"/>
</dbReference>